<evidence type="ECO:0000313" key="2">
    <source>
        <dbReference type="Proteomes" id="UP000634455"/>
    </source>
</evidence>
<dbReference type="InterPro" id="IPR029068">
    <property type="entry name" value="Glyas_Bleomycin-R_OHBP_Dase"/>
</dbReference>
<sequence length="69" mass="7474">MLHSMPASNTNVPPHSDRLSWGSVELQVTDLDRAVEFWTLALGLIERDFKAPGVSLGTECLTSAPLGHT</sequence>
<dbReference type="Proteomes" id="UP000634455">
    <property type="component" value="Unassembled WGS sequence"/>
</dbReference>
<proteinExistence type="predicted"/>
<name>A0ABQ3D873_9RHOB</name>
<organism evidence="1 2">
    <name type="scientific">Paramylibacter ulvae</name>
    <dbReference type="NCBI Taxonomy" id="1651968"/>
    <lineage>
        <taxon>Bacteria</taxon>
        <taxon>Pseudomonadati</taxon>
        <taxon>Pseudomonadota</taxon>
        <taxon>Alphaproteobacteria</taxon>
        <taxon>Rhodobacterales</taxon>
        <taxon>Paracoccaceae</taxon>
        <taxon>Paramylibacter</taxon>
    </lineage>
</organism>
<keyword evidence="2" id="KW-1185">Reference proteome</keyword>
<dbReference type="EMBL" id="BMZF01000017">
    <property type="protein sequence ID" value="GHA62922.1"/>
    <property type="molecule type" value="Genomic_DNA"/>
</dbReference>
<dbReference type="CDD" id="cd06587">
    <property type="entry name" value="VOC"/>
    <property type="match status" value="1"/>
</dbReference>
<protein>
    <recommendedName>
        <fullName evidence="3">VOC domain-containing protein</fullName>
    </recommendedName>
</protein>
<evidence type="ECO:0000313" key="1">
    <source>
        <dbReference type="EMBL" id="GHA62922.1"/>
    </source>
</evidence>
<gene>
    <name evidence="1" type="ORF">GCM10008927_30370</name>
</gene>
<dbReference type="SUPFAM" id="SSF54593">
    <property type="entry name" value="Glyoxalase/Bleomycin resistance protein/Dihydroxybiphenyl dioxygenase"/>
    <property type="match status" value="1"/>
</dbReference>
<evidence type="ECO:0008006" key="3">
    <source>
        <dbReference type="Google" id="ProtNLM"/>
    </source>
</evidence>
<accession>A0ABQ3D873</accession>
<comment type="caution">
    <text evidence="1">The sequence shown here is derived from an EMBL/GenBank/DDBJ whole genome shotgun (WGS) entry which is preliminary data.</text>
</comment>
<reference evidence="2" key="1">
    <citation type="journal article" date="2019" name="Int. J. Syst. Evol. Microbiol.">
        <title>The Global Catalogue of Microorganisms (GCM) 10K type strain sequencing project: providing services to taxonomists for standard genome sequencing and annotation.</title>
        <authorList>
            <consortium name="The Broad Institute Genomics Platform"/>
            <consortium name="The Broad Institute Genome Sequencing Center for Infectious Disease"/>
            <person name="Wu L."/>
            <person name="Ma J."/>
        </authorList>
    </citation>
    <scope>NUCLEOTIDE SEQUENCE [LARGE SCALE GENOMIC DNA]</scope>
    <source>
        <strain evidence="2">KCTC 32465</strain>
    </source>
</reference>